<keyword evidence="1" id="KW-0175">Coiled coil</keyword>
<organism evidence="4 6">
    <name type="scientific">Mycobacterium celatum</name>
    <dbReference type="NCBI Taxonomy" id="28045"/>
    <lineage>
        <taxon>Bacteria</taxon>
        <taxon>Bacillati</taxon>
        <taxon>Actinomycetota</taxon>
        <taxon>Actinomycetes</taxon>
        <taxon>Mycobacteriales</taxon>
        <taxon>Mycobacteriaceae</taxon>
        <taxon>Mycobacterium</taxon>
    </lineage>
</organism>
<protein>
    <recommendedName>
        <fullName evidence="3">Outer membrane channel protein CpnT-like N-terminal domain-containing protein</fullName>
    </recommendedName>
</protein>
<proteinExistence type="predicted"/>
<dbReference type="EMBL" id="PDKV01000002">
    <property type="protein sequence ID" value="PIB80364.1"/>
    <property type="molecule type" value="Genomic_DNA"/>
</dbReference>
<feature type="region of interest" description="Disordered" evidence="2">
    <location>
        <begin position="94"/>
        <end position="120"/>
    </location>
</feature>
<sequence>MGGYEVDPVRLAGDGKNLAEKGDALAAAVQALQSALSSSGQMCGDDPAGKAFALSYRQGGQALFSAAEAAVNACRKIGYGIEVSASNYAHSEAASTVGGAEPSVPPPGEPPKFSGPTMPNPFGPAVGEPMLWAVVRQFVGSPWPDGNPATLRAAAAAWRTFGSAVAGMTAAVGACSADLSGHDIPELSKITEAVTKMSSGVGGFGKQCESIASSLDSFAGEVESSQNAIRDLLHKLSPSGMAQEVVGFFTGHNPIDDIKQVANDIKEILHTLNREADGVSTMFQGAMNELDNLTTEFENWARKEFTQYLGDDVGGFVAGVFTADLDLAEGGAKSVIGTVGSLGDMVAHPQDLAKLAAMANPATAPMTLAQQAMQFAHDP</sequence>
<feature type="coiled-coil region" evidence="1">
    <location>
        <begin position="255"/>
        <end position="303"/>
    </location>
</feature>
<evidence type="ECO:0000256" key="2">
    <source>
        <dbReference type="SAM" id="MobiDB-lite"/>
    </source>
</evidence>
<keyword evidence="6" id="KW-1185">Reference proteome</keyword>
<evidence type="ECO:0000313" key="5">
    <source>
        <dbReference type="EMBL" id="PIB80364.1"/>
    </source>
</evidence>
<reference evidence="5 7" key="2">
    <citation type="journal article" date="2017" name="Infect. Genet. Evol.">
        <title>The new phylogeny of the genus Mycobacterium: The old and the news.</title>
        <authorList>
            <person name="Tortoli E."/>
            <person name="Fedrizzi T."/>
            <person name="Meehan C.J."/>
            <person name="Trovato A."/>
            <person name="Grottola A."/>
            <person name="Giacobazzi E."/>
            <person name="Serpini G.F."/>
            <person name="Tagliazucchi S."/>
            <person name="Fabio A."/>
            <person name="Bettua C."/>
            <person name="Bertorelli R."/>
            <person name="Frascaro F."/>
            <person name="De Sanctis V."/>
            <person name="Pecorari M."/>
            <person name="Jousson O."/>
            <person name="Segata N."/>
            <person name="Cirillo D.M."/>
        </authorList>
    </citation>
    <scope>NUCLEOTIDE SEQUENCE [LARGE SCALE GENOMIC DNA]</scope>
    <source>
        <strain evidence="5 7">NCTC 12882</strain>
    </source>
</reference>
<dbReference type="RefSeq" id="WP_085167544.1">
    <property type="nucleotide sequence ID" value="NZ_LQOM01000012.1"/>
</dbReference>
<evidence type="ECO:0000256" key="1">
    <source>
        <dbReference type="SAM" id="Coils"/>
    </source>
</evidence>
<dbReference type="Proteomes" id="UP000193907">
    <property type="component" value="Unassembled WGS sequence"/>
</dbReference>
<evidence type="ECO:0000313" key="4">
    <source>
        <dbReference type="EMBL" id="ORV18659.1"/>
    </source>
</evidence>
<evidence type="ECO:0000313" key="7">
    <source>
        <dbReference type="Proteomes" id="UP000230971"/>
    </source>
</evidence>
<evidence type="ECO:0000259" key="3">
    <source>
        <dbReference type="Pfam" id="PF25547"/>
    </source>
</evidence>
<dbReference type="STRING" id="28045.AWB95_00015"/>
<dbReference type="EMBL" id="LQOM01000012">
    <property type="protein sequence ID" value="ORV18659.1"/>
    <property type="molecule type" value="Genomic_DNA"/>
</dbReference>
<dbReference type="OrthoDB" id="3194844at2"/>
<dbReference type="Pfam" id="PF25547">
    <property type="entry name" value="WXG100_2"/>
    <property type="match status" value="1"/>
</dbReference>
<gene>
    <name evidence="4" type="ORF">AWB95_00015</name>
    <name evidence="5" type="ORF">CQY23_02015</name>
</gene>
<accession>A0A1X1RVS9</accession>
<comment type="caution">
    <text evidence="4">The sequence shown here is derived from an EMBL/GenBank/DDBJ whole genome shotgun (WGS) entry which is preliminary data.</text>
</comment>
<dbReference type="InterPro" id="IPR057746">
    <property type="entry name" value="CpnT-like_N"/>
</dbReference>
<dbReference type="Proteomes" id="UP000230971">
    <property type="component" value="Unassembled WGS sequence"/>
</dbReference>
<dbReference type="AlphaFoldDB" id="A0A1X1RVS9"/>
<reference evidence="4 6" key="1">
    <citation type="submission" date="2016-01" db="EMBL/GenBank/DDBJ databases">
        <title>The new phylogeny of the genus Mycobacterium.</title>
        <authorList>
            <person name="Tarcisio F."/>
            <person name="Conor M."/>
            <person name="Antonella G."/>
            <person name="Elisabetta G."/>
            <person name="Giulia F.S."/>
            <person name="Sara T."/>
            <person name="Anna F."/>
            <person name="Clotilde B."/>
            <person name="Roberto B."/>
            <person name="Veronica D.S."/>
            <person name="Fabio R."/>
            <person name="Monica P."/>
            <person name="Olivier J."/>
            <person name="Enrico T."/>
            <person name="Nicola S."/>
        </authorList>
    </citation>
    <scope>NUCLEOTIDE SEQUENCE [LARGE SCALE GENOMIC DNA]</scope>
    <source>
        <strain evidence="4 6">DSM 44243</strain>
    </source>
</reference>
<name>A0A1X1RVS9_MYCCE</name>
<feature type="domain" description="Outer membrane channel protein CpnT-like N-terminal" evidence="3">
    <location>
        <begin position="118"/>
        <end position="230"/>
    </location>
</feature>
<evidence type="ECO:0000313" key="6">
    <source>
        <dbReference type="Proteomes" id="UP000193907"/>
    </source>
</evidence>